<accession>A0A919HWV8</accession>
<feature type="region of interest" description="Disordered" evidence="1">
    <location>
        <begin position="93"/>
        <end position="151"/>
    </location>
</feature>
<dbReference type="Pfam" id="PF10748">
    <property type="entry name" value="HofP"/>
    <property type="match status" value="1"/>
</dbReference>
<evidence type="ECO:0000256" key="1">
    <source>
        <dbReference type="SAM" id="MobiDB-lite"/>
    </source>
</evidence>
<proteinExistence type="predicted"/>
<evidence type="ECO:0008006" key="4">
    <source>
        <dbReference type="Google" id="ProtNLM"/>
    </source>
</evidence>
<evidence type="ECO:0000313" key="2">
    <source>
        <dbReference type="EMBL" id="GHK56088.1"/>
    </source>
</evidence>
<name>A0A919HWV8_KLEPN</name>
<protein>
    <recommendedName>
        <fullName evidence="4">DUF2531 family protein</fullName>
    </recommendedName>
</protein>
<reference evidence="2" key="1">
    <citation type="submission" date="2020-10" db="EMBL/GenBank/DDBJ databases">
        <title>Genome Sequence of ESBL Producing Zambian Clinical Strains.</title>
        <authorList>
            <person name="Shawa M."/>
            <person name="Furuta Y."/>
            <person name="Simbotwe M."/>
            <person name="Mulenga E."/>
            <person name="Mubanga M."/>
            <person name="Mulenga G."/>
            <person name="Kaile C."/>
            <person name="Zorigt T."/>
            <person name="Hang'ombe B."/>
            <person name="Higashi H."/>
        </authorList>
    </citation>
    <scope>NUCLEOTIDE SEQUENCE</scope>
    <source>
        <strain evidence="2">Zam_UTH_09</strain>
    </source>
</reference>
<sequence length="151" mass="16454">MSGKRWIFLWLPLSLLAAERDPFQPVEDPCRTAQLSQWRYGGAVGDDAGWTGFLQDGNGKWRRVRMDEQLPTGWRVSRLTAGELDIVTSSGCEPPAWRWQREGKQHDAMDKPAASAAAAGGGPAARNDKPVSLVIDDAPVARAASSGRNEP</sequence>
<dbReference type="AlphaFoldDB" id="A0A919HWV8"/>
<feature type="compositionally biased region" description="Basic and acidic residues" evidence="1">
    <location>
        <begin position="99"/>
        <end position="110"/>
    </location>
</feature>
<evidence type="ECO:0000313" key="3">
    <source>
        <dbReference type="Proteomes" id="UP000655094"/>
    </source>
</evidence>
<dbReference type="EMBL" id="BNFF01000001">
    <property type="protein sequence ID" value="GHK56088.1"/>
    <property type="molecule type" value="Genomic_DNA"/>
</dbReference>
<dbReference type="Proteomes" id="UP000655094">
    <property type="component" value="Unassembled WGS sequence"/>
</dbReference>
<dbReference type="InterPro" id="IPR019684">
    <property type="entry name" value="HofP"/>
</dbReference>
<organism evidence="2 3">
    <name type="scientific">Klebsiella pneumoniae</name>
    <dbReference type="NCBI Taxonomy" id="573"/>
    <lineage>
        <taxon>Bacteria</taxon>
        <taxon>Pseudomonadati</taxon>
        <taxon>Pseudomonadota</taxon>
        <taxon>Gammaproteobacteria</taxon>
        <taxon>Enterobacterales</taxon>
        <taxon>Enterobacteriaceae</taxon>
        <taxon>Klebsiella/Raoultella group</taxon>
        <taxon>Klebsiella</taxon>
        <taxon>Klebsiella pneumoniae complex</taxon>
    </lineage>
</organism>
<gene>
    <name evidence="2" type="ORF">KPZU09_58240</name>
</gene>
<comment type="caution">
    <text evidence="2">The sequence shown here is derived from an EMBL/GenBank/DDBJ whole genome shotgun (WGS) entry which is preliminary data.</text>
</comment>